<dbReference type="RefSeq" id="WP_330197314.1">
    <property type="nucleotide sequence ID" value="NZ_JAZDRO010000009.1"/>
</dbReference>
<keyword evidence="3" id="KW-1185">Reference proteome</keyword>
<keyword evidence="1" id="KW-0812">Transmembrane</keyword>
<keyword evidence="1" id="KW-0472">Membrane</keyword>
<evidence type="ECO:0000313" key="2">
    <source>
        <dbReference type="EMBL" id="MEE2567726.1"/>
    </source>
</evidence>
<feature type="transmembrane region" description="Helical" evidence="1">
    <location>
        <begin position="6"/>
        <end position="27"/>
    </location>
</feature>
<comment type="caution">
    <text evidence="2">The sequence shown here is derived from an EMBL/GenBank/DDBJ whole genome shotgun (WGS) entry which is preliminary data.</text>
</comment>
<keyword evidence="1" id="KW-1133">Transmembrane helix</keyword>
<dbReference type="InterPro" id="IPR013879">
    <property type="entry name" value="DUF1761"/>
</dbReference>
<gene>
    <name evidence="2" type="ORF">V0U35_13670</name>
</gene>
<proteinExistence type="predicted"/>
<evidence type="ECO:0000256" key="1">
    <source>
        <dbReference type="SAM" id="Phobius"/>
    </source>
</evidence>
<sequence>MELYGINILGVVLATLGFMVVGFIWYGPLFGKRWMALHGFTEESMKGVNMGVVMAKGLTNSLVTAIGIAVVFGWRGVDGIAPALVTAGLLWLFFSATTQLLAHIYEKQPFELTLINWGNHLVGMLLAGAILSFF</sequence>
<protein>
    <submittedName>
        <fullName evidence="2">DUF1761 domain-containing protein</fullName>
    </submittedName>
</protein>
<feature type="transmembrane region" description="Helical" evidence="1">
    <location>
        <begin position="48"/>
        <end position="74"/>
    </location>
</feature>
<dbReference type="Pfam" id="PF08570">
    <property type="entry name" value="DUF1761"/>
    <property type="match status" value="1"/>
</dbReference>
<evidence type="ECO:0000313" key="3">
    <source>
        <dbReference type="Proteomes" id="UP001310692"/>
    </source>
</evidence>
<feature type="transmembrane region" description="Helical" evidence="1">
    <location>
        <begin position="80"/>
        <end position="102"/>
    </location>
</feature>
<accession>A0ABU7M1Q2</accession>
<dbReference type="Proteomes" id="UP001310692">
    <property type="component" value="Unassembled WGS sequence"/>
</dbReference>
<reference evidence="2 3" key="1">
    <citation type="submission" date="2024-01" db="EMBL/GenBank/DDBJ databases">
        <title>Hyphobacterium bacterium isolated from marine sediment.</title>
        <authorList>
            <person name="Zhao S."/>
        </authorList>
    </citation>
    <scope>NUCLEOTIDE SEQUENCE [LARGE SCALE GENOMIC DNA]</scope>
    <source>
        <strain evidence="2 3">Y60-23</strain>
    </source>
</reference>
<organism evidence="2 3">
    <name type="scientific">Hyphobacterium marinum</name>
    <dbReference type="NCBI Taxonomy" id="3116574"/>
    <lineage>
        <taxon>Bacteria</taxon>
        <taxon>Pseudomonadati</taxon>
        <taxon>Pseudomonadota</taxon>
        <taxon>Alphaproteobacteria</taxon>
        <taxon>Maricaulales</taxon>
        <taxon>Maricaulaceae</taxon>
        <taxon>Hyphobacterium</taxon>
    </lineage>
</organism>
<feature type="transmembrane region" description="Helical" evidence="1">
    <location>
        <begin position="114"/>
        <end position="133"/>
    </location>
</feature>
<name>A0ABU7M1Q2_9PROT</name>
<dbReference type="EMBL" id="JAZDRO010000009">
    <property type="protein sequence ID" value="MEE2567726.1"/>
    <property type="molecule type" value="Genomic_DNA"/>
</dbReference>